<accession>A0A444VTK4</accession>
<proteinExistence type="predicted"/>
<organism evidence="1 2">
    <name type="scientific">Flavobacterium anhuiense</name>
    <dbReference type="NCBI Taxonomy" id="459526"/>
    <lineage>
        <taxon>Bacteria</taxon>
        <taxon>Pseudomonadati</taxon>
        <taxon>Bacteroidota</taxon>
        <taxon>Flavobacteriia</taxon>
        <taxon>Flavobacteriales</taxon>
        <taxon>Flavobacteriaceae</taxon>
        <taxon>Flavobacterium</taxon>
    </lineage>
</organism>
<protein>
    <submittedName>
        <fullName evidence="1">Uncharacterized protein</fullName>
    </submittedName>
</protein>
<reference evidence="1 2" key="1">
    <citation type="submission" date="2014-12" db="EMBL/GenBank/DDBJ databases">
        <title>Genome sequence of Flavobacterium anhuiense RCM74.</title>
        <authorList>
            <person name="Kim J.F."/>
            <person name="Song J.Y."/>
            <person name="Kwak M.-J."/>
            <person name="Lee S.-W."/>
        </authorList>
    </citation>
    <scope>NUCLEOTIDE SEQUENCE [LARGE SCALE GENOMIC DNA]</scope>
    <source>
        <strain evidence="1 2">RCM74</strain>
    </source>
</reference>
<comment type="caution">
    <text evidence="1">The sequence shown here is derived from an EMBL/GenBank/DDBJ whole genome shotgun (WGS) entry which is preliminary data.</text>
</comment>
<evidence type="ECO:0000313" key="2">
    <source>
        <dbReference type="Proteomes" id="UP000290433"/>
    </source>
</evidence>
<gene>
    <name evidence="1" type="ORF">NU08_4066</name>
</gene>
<name>A0A444VTK4_9FLAO</name>
<evidence type="ECO:0000313" key="1">
    <source>
        <dbReference type="EMBL" id="RYJ36957.1"/>
    </source>
</evidence>
<dbReference type="Proteomes" id="UP000290433">
    <property type="component" value="Unassembled WGS sequence"/>
</dbReference>
<dbReference type="EMBL" id="JUIV01000021">
    <property type="protein sequence ID" value="RYJ36957.1"/>
    <property type="molecule type" value="Genomic_DNA"/>
</dbReference>
<dbReference type="AlphaFoldDB" id="A0A444VTK4"/>
<sequence length="46" mass="5403">MLFLAKKNRKKAKIIPKGWLLLNKVSRISEMQLIKKIIESSHNLIE</sequence>